<protein>
    <recommendedName>
        <fullName evidence="12">Apple domain-containing protein</fullName>
    </recommendedName>
</protein>
<dbReference type="SMART" id="SM01359">
    <property type="entry name" value="A2M_N_2"/>
    <property type="match status" value="1"/>
</dbReference>
<dbReference type="Pfam" id="PF00207">
    <property type="entry name" value="A2M"/>
    <property type="match status" value="1"/>
</dbReference>
<dbReference type="GO" id="GO:0004866">
    <property type="term" value="F:endopeptidase inhibitor activity"/>
    <property type="evidence" value="ECO:0007669"/>
    <property type="project" value="InterPro"/>
</dbReference>
<dbReference type="CDD" id="cd01100">
    <property type="entry name" value="APPLE_Factor_XI_like"/>
    <property type="match status" value="1"/>
</dbReference>
<dbReference type="InterPro" id="IPR047565">
    <property type="entry name" value="Alpha-macroglob_thiol-ester_cl"/>
</dbReference>
<evidence type="ECO:0000256" key="1">
    <source>
        <dbReference type="ARBA" id="ARBA00010556"/>
    </source>
</evidence>
<evidence type="ECO:0000313" key="10">
    <source>
        <dbReference type="EMBL" id="GGG72133.1"/>
    </source>
</evidence>
<dbReference type="Pfam" id="PF07678">
    <property type="entry name" value="TED_complement"/>
    <property type="match status" value="1"/>
</dbReference>
<feature type="domain" description="Alpha-2-macroglobulin bait region" evidence="8">
    <location>
        <begin position="952"/>
        <end position="1096"/>
    </location>
</feature>
<dbReference type="Pfam" id="PF17973">
    <property type="entry name" value="bMG10"/>
    <property type="match status" value="1"/>
</dbReference>
<evidence type="ECO:0000259" key="9">
    <source>
        <dbReference type="SMART" id="SM01360"/>
    </source>
</evidence>
<dbReference type="InterPro" id="IPR003609">
    <property type="entry name" value="Pan_app"/>
</dbReference>
<dbReference type="InterPro" id="IPR049120">
    <property type="entry name" value="A2M_bMG2"/>
</dbReference>
<dbReference type="Pfam" id="PF21142">
    <property type="entry name" value="A2M_bMG2"/>
    <property type="match status" value="1"/>
</dbReference>
<dbReference type="PANTHER" id="PTHR40094">
    <property type="entry name" value="ALPHA-2-MACROGLOBULIN HOMOLOG"/>
    <property type="match status" value="1"/>
</dbReference>
<dbReference type="InterPro" id="IPR041246">
    <property type="entry name" value="Bact_MG10"/>
</dbReference>
<name>A0A8J2ZJG8_9RHOB</name>
<keyword evidence="2 6" id="KW-0732">Signal</keyword>
<proteinExistence type="inferred from homology"/>
<evidence type="ECO:0000259" key="7">
    <source>
        <dbReference type="SMART" id="SM00223"/>
    </source>
</evidence>
<dbReference type="GO" id="GO:0005615">
    <property type="term" value="C:extracellular space"/>
    <property type="evidence" value="ECO:0007669"/>
    <property type="project" value="InterPro"/>
</dbReference>
<dbReference type="Gene3D" id="2.60.40.1930">
    <property type="match status" value="1"/>
</dbReference>
<evidence type="ECO:0000256" key="2">
    <source>
        <dbReference type="ARBA" id="ARBA00022729"/>
    </source>
</evidence>
<dbReference type="PIRSF" id="PIRSF038980">
    <property type="entry name" value="A2M_bac"/>
    <property type="match status" value="1"/>
</dbReference>
<dbReference type="SMART" id="SM01360">
    <property type="entry name" value="A2M"/>
    <property type="match status" value="1"/>
</dbReference>
<dbReference type="SUPFAM" id="SSF48239">
    <property type="entry name" value="Terpenoid cyclases/Protein prenyltransferases"/>
    <property type="match status" value="1"/>
</dbReference>
<dbReference type="Pfam" id="PF17962">
    <property type="entry name" value="bMG6"/>
    <property type="match status" value="1"/>
</dbReference>
<dbReference type="Pfam" id="PF17972">
    <property type="entry name" value="bMG5"/>
    <property type="match status" value="1"/>
</dbReference>
<accession>A0A8J2ZJG8</accession>
<evidence type="ECO:0000259" key="8">
    <source>
        <dbReference type="SMART" id="SM01359"/>
    </source>
</evidence>
<gene>
    <name evidence="10" type="ORF">GCM10011415_20170</name>
</gene>
<dbReference type="InterPro" id="IPR000177">
    <property type="entry name" value="Apple"/>
</dbReference>
<dbReference type="InterPro" id="IPR002890">
    <property type="entry name" value="MG2"/>
</dbReference>
<sequence length="1806" mass="191183">MVRFNMKPVMGALAALCLLGSQLAAQDVLPDRRVVVTRDMDFYGGDLQPLFDTTLRACSSLCLNDAACGAFTFNAGKGACFPKSGVAQRTPFAGAMSGEVIATPPDRAAQAARRRDEIGFVREDLLAAAQEEAGAIGLRHPGGDWDVPELLAAARSAEAQGNIAAALDWTGSALAQEDSTGLWLTYARLSLAQADAPNRSDRYDLRRQAMAAAVNAYLRAGDVPQRSAALLDMARAFEAVDEGQLMIPALRLAQNIAPTPEAGALLEDALGKYGFRITGHEVDADSAAPRICAEFSDPLHRAGQDYAPYVRLPDDRLAVTSDDTRVCVTGLAHGMRYDLVFRAGLPSAEGETLQRDVPISAYVRDRAPKVTFPGRAYVLPKGPDAGLPVKTVNLSELDLTLRRVSERNLLRTMQDSYFGKPLSAWEEQQLSDGVAEEIWTGTGEVGNSLNADVTTRLPMGEVVGDLPAGVYALTASVPGDEDAARATQWFILSDIGLTTLEGADGLTVFARGLSDAGPLAGLEVTLLSRSNRPLGTVTTDAQGVSRFPAGLTRGTGGAEPALVTARRGEADMAFLSLTDPAFDLSDRGVAGRDPAGPIDAFLTTDRGAYRAGEVVHATALLRDAQVAAVEVPLTAVLTRPDGVEHARIVSSQGVAGGHVFDLPLAPSVPRGTWRLAVYADTGADPLASRTLLVEDFIPERIDVLLSLPDTPIRQDAPSRLTLEARYLFGAPAGDLTIEGELTLTPETTIEGVPNYSFGRHDAGTTPETRSFGAGLRTDAEGSAEITLPLPEGAPGQPQTARATVRVIDGSGRPVERSITRPVAPASAMIGIRPEFDGTIPEGSEAGFLLQAIGPDLAPVPMEVSWTLNRIDIRYQWYEMNGNWNWEPVTSRSTIASGQVGLGDAPRRVAADVDWGRHELVVGRTDGAYVASSVGFDAGWFAPASAQPTPDTLELTLDKPLYAPGDTAQLRIVPREAGQALVTVLSDRVISMQAVEVPAGETLIELPVTDEWGAGAYVTAQVIRPTDRAAGHAPGRSLGLAHAAIDPGARQLAVSLDAPEQSAPRGPLSAAVQVEGVPEGETAYVTVAAVDVGILNLTGFDSPAPSGYYFGQQRLGVEIRDIYGRLIDGSTGAMGQLRSGGDAGGAARRQAPPPTEELVAFFSGPVTVGPDGLAELSFDMPDFNGTVRLMAVAWTRSAVGEAEAEVLVRDPVVISTALPRFLAPGDETRLALELTHASGAAGAMALEVSGEGLGRGPREVMLDAGGKARISLPLVAGDPGDHEITVALTTPDGIRLTKRLMLGVRVNDPATGRTRRLTLAPGQTFTLDRETLAGLRLEGSEVIISAGPLARLDVAGMLSSLDRYPYGCTEQVTSQTLPLLYLSQLAEPLGIGSPAQLDRQIGQAIAKVLTRQSAGGGFGLWQAGDGNLWLDAYVTDFLTRARASGQEVPQMAMERALDNLRNRLAYAADFDDGGEEIAYALMVLAHEGKALVGDLRYYADERADAFATPLAQAQLGAALARYGDQPRADRMFAKAAAWLAAEAGPEAQVWRGDFGSRLRDAAGVLSLATEARSDAVDREALLTRITAATRPLSTQEQSWSLMAAHALVQDPAVQGLSVDGVQAGGPFLRRIPGDALTLMRLKNEGTMPLPITLTTLGQPEGGTEAGGYGYALDRAYFTMEGEPVTDAIRQGDRMVVVLTVRPAEDGGARLMIDDALPAGLEIDNPNLLRSGDLRGLPWLEPTDAVHAEFRAERFLAAVDQQGAAPIRLAYVVRAVTPGRFHHPAALVEDMYRPEYRATTSSGTMEIE</sequence>
<dbReference type="Pfam" id="PF00024">
    <property type="entry name" value="PAN_1"/>
    <property type="match status" value="1"/>
</dbReference>
<evidence type="ECO:0000256" key="5">
    <source>
        <dbReference type="SAM" id="MobiDB-lite"/>
    </source>
</evidence>
<dbReference type="InterPro" id="IPR001599">
    <property type="entry name" value="Macroglobln_a2"/>
</dbReference>
<dbReference type="SMART" id="SM00223">
    <property type="entry name" value="APPLE"/>
    <property type="match status" value="1"/>
</dbReference>
<evidence type="ECO:0000256" key="4">
    <source>
        <dbReference type="ARBA" id="ARBA00023157"/>
    </source>
</evidence>
<keyword evidence="11" id="KW-1185">Reference proteome</keyword>
<dbReference type="Gene3D" id="1.50.10.20">
    <property type="match status" value="1"/>
</dbReference>
<comment type="similarity">
    <text evidence="1">Belongs to the protease inhibitor I39 (alpha-2-macroglobulin) family. Bacterial alpha-2-macroglobulin subfamily.</text>
</comment>
<dbReference type="Pfam" id="PF01835">
    <property type="entry name" value="MG2"/>
    <property type="match status" value="1"/>
</dbReference>
<evidence type="ECO:0000256" key="3">
    <source>
        <dbReference type="ARBA" id="ARBA00022737"/>
    </source>
</evidence>
<reference evidence="10" key="1">
    <citation type="journal article" date="2014" name="Int. J. Syst. Evol. Microbiol.">
        <title>Complete genome sequence of Corynebacterium casei LMG S-19264T (=DSM 44701T), isolated from a smear-ripened cheese.</title>
        <authorList>
            <consortium name="US DOE Joint Genome Institute (JGI-PGF)"/>
            <person name="Walter F."/>
            <person name="Albersmeier A."/>
            <person name="Kalinowski J."/>
            <person name="Ruckert C."/>
        </authorList>
    </citation>
    <scope>NUCLEOTIDE SEQUENCE</scope>
    <source>
        <strain evidence="10">CGMCC 1.15762</strain>
    </source>
</reference>
<comment type="caution">
    <text evidence="10">The sequence shown here is derived from an EMBL/GenBank/DDBJ whole genome shotgun (WGS) entry which is preliminary data.</text>
</comment>
<dbReference type="InterPro" id="IPR051802">
    <property type="entry name" value="YfhM-like"/>
</dbReference>
<dbReference type="InterPro" id="IPR026284">
    <property type="entry name" value="A2MG_proteobact"/>
</dbReference>
<evidence type="ECO:0000313" key="11">
    <source>
        <dbReference type="Proteomes" id="UP000617145"/>
    </source>
</evidence>
<feature type="signal peptide" evidence="6">
    <location>
        <begin position="1"/>
        <end position="24"/>
    </location>
</feature>
<dbReference type="Gene3D" id="3.50.4.10">
    <property type="entry name" value="Hepatocyte Growth Factor"/>
    <property type="match status" value="1"/>
</dbReference>
<dbReference type="CDD" id="cd02891">
    <property type="entry name" value="A2M_like"/>
    <property type="match status" value="1"/>
</dbReference>
<dbReference type="Pfam" id="PF11974">
    <property type="entry name" value="bMG3"/>
    <property type="match status" value="1"/>
</dbReference>
<feature type="chain" id="PRO_5035254893" description="Apple domain-containing protein" evidence="6">
    <location>
        <begin position="25"/>
        <end position="1806"/>
    </location>
</feature>
<dbReference type="EMBL" id="BMJV01000003">
    <property type="protein sequence ID" value="GGG72133.1"/>
    <property type="molecule type" value="Genomic_DNA"/>
</dbReference>
<dbReference type="InterPro" id="IPR011626">
    <property type="entry name" value="Alpha-macroglobulin_TED"/>
</dbReference>
<dbReference type="InterPro" id="IPR041462">
    <property type="entry name" value="Bact_A2M_MG6"/>
</dbReference>
<keyword evidence="4" id="KW-1015">Disulfide bond</keyword>
<reference evidence="10" key="2">
    <citation type="submission" date="2020-09" db="EMBL/GenBank/DDBJ databases">
        <authorList>
            <person name="Sun Q."/>
            <person name="Zhou Y."/>
        </authorList>
    </citation>
    <scope>NUCLEOTIDE SEQUENCE</scope>
    <source>
        <strain evidence="10">CGMCC 1.15762</strain>
    </source>
</reference>
<dbReference type="InterPro" id="IPR021868">
    <property type="entry name" value="Alpha_2_Macroglob_MG3"/>
</dbReference>
<evidence type="ECO:0008006" key="12">
    <source>
        <dbReference type="Google" id="ProtNLM"/>
    </source>
</evidence>
<dbReference type="GO" id="GO:0006508">
    <property type="term" value="P:proteolysis"/>
    <property type="evidence" value="ECO:0007669"/>
    <property type="project" value="InterPro"/>
</dbReference>
<feature type="region of interest" description="Disordered" evidence="5">
    <location>
        <begin position="752"/>
        <end position="773"/>
    </location>
</feature>
<dbReference type="PANTHER" id="PTHR40094:SF1">
    <property type="entry name" value="UBIQUITIN DOMAIN-CONTAINING PROTEIN"/>
    <property type="match status" value="1"/>
</dbReference>
<dbReference type="SMART" id="SM01419">
    <property type="entry name" value="Thiol-ester_cl"/>
    <property type="match status" value="1"/>
</dbReference>
<feature type="domain" description="Alpha-2-macroglobulin" evidence="9">
    <location>
        <begin position="1158"/>
        <end position="1247"/>
    </location>
</feature>
<dbReference type="Pfam" id="PF07703">
    <property type="entry name" value="A2M_BRD"/>
    <property type="match status" value="1"/>
</dbReference>
<dbReference type="RefSeq" id="WP_373285626.1">
    <property type="nucleotide sequence ID" value="NZ_BMJV01000003.1"/>
</dbReference>
<evidence type="ECO:0000256" key="6">
    <source>
        <dbReference type="SAM" id="SignalP"/>
    </source>
</evidence>
<dbReference type="InterPro" id="IPR008930">
    <property type="entry name" value="Terpenoid_cyclase/PrenylTrfase"/>
</dbReference>
<dbReference type="InterPro" id="IPR041203">
    <property type="entry name" value="Bact_A2M_MG5"/>
</dbReference>
<keyword evidence="3" id="KW-0677">Repeat</keyword>
<dbReference type="InterPro" id="IPR011625">
    <property type="entry name" value="A2M_N_BRD"/>
</dbReference>
<organism evidence="10 11">
    <name type="scientific">Salipiger pallidus</name>
    <dbReference type="NCBI Taxonomy" id="1775170"/>
    <lineage>
        <taxon>Bacteria</taxon>
        <taxon>Pseudomonadati</taxon>
        <taxon>Pseudomonadota</taxon>
        <taxon>Alphaproteobacteria</taxon>
        <taxon>Rhodobacterales</taxon>
        <taxon>Roseobacteraceae</taxon>
        <taxon>Salipiger</taxon>
    </lineage>
</organism>
<feature type="domain" description="Apple" evidence="7">
    <location>
        <begin position="36"/>
        <end position="99"/>
    </location>
</feature>
<dbReference type="Proteomes" id="UP000617145">
    <property type="component" value="Unassembled WGS sequence"/>
</dbReference>